<proteinExistence type="predicted"/>
<name>A0A2H0W570_9BACT</name>
<dbReference type="Proteomes" id="UP000229056">
    <property type="component" value="Unassembled WGS sequence"/>
</dbReference>
<reference evidence="3" key="1">
    <citation type="submission" date="2017-09" db="EMBL/GenBank/DDBJ databases">
        <title>Depth-based differentiation of microbial function through sediment-hosted aquifers and enrichment of novel symbionts in the deep terrestrial subsurface.</title>
        <authorList>
            <person name="Probst A.J."/>
            <person name="Ladd B."/>
            <person name="Jarett J.K."/>
            <person name="Geller-Mcgrath D.E."/>
            <person name="Sieber C.M.K."/>
            <person name="Emerson J.B."/>
            <person name="Anantharaman K."/>
            <person name="Thomas B.C."/>
            <person name="Malmstrom R."/>
            <person name="Stieglmeier M."/>
            <person name="Klingl A."/>
            <person name="Woyke T."/>
            <person name="Ryan C.M."/>
            <person name="Banfield J.F."/>
        </authorList>
    </citation>
    <scope>NUCLEOTIDE SEQUENCE [LARGE SCALE GENOMIC DNA]</scope>
</reference>
<keyword evidence="1" id="KW-0812">Transmembrane</keyword>
<keyword evidence="1" id="KW-0472">Membrane</keyword>
<sequence>MRTLIYFLIKLTYYMFILFLGYKGFSLIFSAYEIEVVSKFYLQLSAGVTVIILSLVQIYAITFFAKINGYEDGQYYLLDKEKY</sequence>
<gene>
    <name evidence="2" type="ORF">COT80_01005</name>
</gene>
<dbReference type="EMBL" id="PEZY01000004">
    <property type="protein sequence ID" value="PIS06496.1"/>
    <property type="molecule type" value="Genomic_DNA"/>
</dbReference>
<protein>
    <submittedName>
        <fullName evidence="2">Uncharacterized protein</fullName>
    </submittedName>
</protein>
<feature type="transmembrane region" description="Helical" evidence="1">
    <location>
        <begin position="12"/>
        <end position="32"/>
    </location>
</feature>
<organism evidence="2 3">
    <name type="scientific">Candidatus Buchananbacteria bacterium CG10_big_fil_rev_8_21_14_0_10_33_19</name>
    <dbReference type="NCBI Taxonomy" id="1974525"/>
    <lineage>
        <taxon>Bacteria</taxon>
        <taxon>Candidatus Buchananiibacteriota</taxon>
    </lineage>
</organism>
<evidence type="ECO:0000256" key="1">
    <source>
        <dbReference type="SAM" id="Phobius"/>
    </source>
</evidence>
<comment type="caution">
    <text evidence="2">The sequence shown here is derived from an EMBL/GenBank/DDBJ whole genome shotgun (WGS) entry which is preliminary data.</text>
</comment>
<accession>A0A2H0W570</accession>
<keyword evidence="1" id="KW-1133">Transmembrane helix</keyword>
<evidence type="ECO:0000313" key="3">
    <source>
        <dbReference type="Proteomes" id="UP000229056"/>
    </source>
</evidence>
<dbReference type="AlphaFoldDB" id="A0A2H0W570"/>
<evidence type="ECO:0000313" key="2">
    <source>
        <dbReference type="EMBL" id="PIS06496.1"/>
    </source>
</evidence>
<feature type="transmembrane region" description="Helical" evidence="1">
    <location>
        <begin position="44"/>
        <end position="65"/>
    </location>
</feature>